<evidence type="ECO:0000256" key="2">
    <source>
        <dbReference type="RuleBase" id="RU362080"/>
    </source>
</evidence>
<evidence type="ECO:0000313" key="4">
    <source>
        <dbReference type="Proteomes" id="UP000483078"/>
    </source>
</evidence>
<comment type="similarity">
    <text evidence="1 2">Belongs to the phD/YefM antitoxin family.</text>
</comment>
<name>A0A7C9L9A7_9RHOB</name>
<accession>A0A7C9L9A7</accession>
<dbReference type="Pfam" id="PF02604">
    <property type="entry name" value="PhdYeFM_antitox"/>
    <property type="match status" value="1"/>
</dbReference>
<dbReference type="SUPFAM" id="SSF143120">
    <property type="entry name" value="YefM-like"/>
    <property type="match status" value="1"/>
</dbReference>
<sequence length="164" mass="18176">MTRVLCNIRAVGNRRWQCCYAPEPVKNQTEYVEKQAIPSIMAILANNSDFMIMKTVTAVEAKNTFGRLLEAAHREPVTITKNNREIAAMVAMEDLHALADAFLAEPLKAEVAAGTRNVIDALMIQLDITRRLEDSRAAIADGKGVVANEGYFERLRARASSRIS</sequence>
<dbReference type="AlphaFoldDB" id="A0A7C9L9A7"/>
<proteinExistence type="inferred from homology"/>
<comment type="function">
    <text evidence="2">Antitoxin component of a type II toxin-antitoxin (TA) system.</text>
</comment>
<reference evidence="3 4" key="1">
    <citation type="submission" date="2019-06" db="EMBL/GenBank/DDBJ databases">
        <title>Enrichment of Autotrophic Halophilic Microorganisms from Red Sea Brine Pool Using Microbial Electrosynthesis System.</title>
        <authorList>
            <person name="Alqahtani M.F."/>
            <person name="Bajracharya S."/>
            <person name="Katuri K.P."/>
            <person name="Ali M."/>
            <person name="Saikaly P.E."/>
        </authorList>
    </citation>
    <scope>NUCLEOTIDE SEQUENCE [LARGE SCALE GENOMIC DNA]</scope>
    <source>
        <strain evidence="3">MES6</strain>
    </source>
</reference>
<dbReference type="Proteomes" id="UP000483078">
    <property type="component" value="Unassembled WGS sequence"/>
</dbReference>
<protein>
    <recommendedName>
        <fullName evidence="2">Antitoxin</fullName>
    </recommendedName>
</protein>
<dbReference type="InterPro" id="IPR036165">
    <property type="entry name" value="YefM-like_sf"/>
</dbReference>
<dbReference type="NCBIfam" id="TIGR01552">
    <property type="entry name" value="phd_fam"/>
    <property type="match status" value="1"/>
</dbReference>
<dbReference type="Gene3D" id="3.40.1620.10">
    <property type="entry name" value="YefM-like domain"/>
    <property type="match status" value="1"/>
</dbReference>
<dbReference type="EMBL" id="VENJ01000036">
    <property type="protein sequence ID" value="MTJ06095.1"/>
    <property type="molecule type" value="Genomic_DNA"/>
</dbReference>
<comment type="caution">
    <text evidence="3">The sequence shown here is derived from an EMBL/GenBank/DDBJ whole genome shotgun (WGS) entry which is preliminary data.</text>
</comment>
<gene>
    <name evidence="3" type="ORF">FH759_15620</name>
</gene>
<organism evidence="3 4">
    <name type="scientific">Sediminimonas qiaohouensis</name>
    <dbReference type="NCBI Taxonomy" id="552061"/>
    <lineage>
        <taxon>Bacteria</taxon>
        <taxon>Pseudomonadati</taxon>
        <taxon>Pseudomonadota</taxon>
        <taxon>Alphaproteobacteria</taxon>
        <taxon>Rhodobacterales</taxon>
        <taxon>Roseobacteraceae</taxon>
        <taxon>Sediminimonas</taxon>
    </lineage>
</organism>
<dbReference type="InterPro" id="IPR006442">
    <property type="entry name" value="Antitoxin_Phd/YefM"/>
</dbReference>
<evidence type="ECO:0000313" key="3">
    <source>
        <dbReference type="EMBL" id="MTJ06095.1"/>
    </source>
</evidence>
<evidence type="ECO:0000256" key="1">
    <source>
        <dbReference type="ARBA" id="ARBA00009981"/>
    </source>
</evidence>